<comment type="caution">
    <text evidence="1">The sequence shown here is derived from an EMBL/GenBank/DDBJ whole genome shotgun (WGS) entry which is preliminary data.</text>
</comment>
<reference evidence="1 2" key="1">
    <citation type="submission" date="2022-10" db="EMBL/GenBank/DDBJ databases">
        <title>Identification of biosynthetic pathway for the production of the potent trypsin inhibitor radiosumin.</title>
        <authorList>
            <person name="Fewer D.P."/>
            <person name="Delbaje E."/>
            <person name="Ouyang X."/>
            <person name="Agostino P.D."/>
            <person name="Wahlsten M."/>
            <person name="Jokela J."/>
            <person name="Permi P."/>
            <person name="Haapaniemi E."/>
            <person name="Koistinen H."/>
        </authorList>
    </citation>
    <scope>NUCLEOTIDE SEQUENCE [LARGE SCALE GENOMIC DNA]</scope>
    <source>
        <strain evidence="1 2">NIES-515</strain>
    </source>
</reference>
<dbReference type="Pfam" id="PF14124">
    <property type="entry name" value="DUF4291"/>
    <property type="match status" value="1"/>
</dbReference>
<accession>A0ABT3B3K6</accession>
<dbReference type="PANTHER" id="PTHR38567">
    <property type="entry name" value="DUF4291 DOMAIN-CONTAINING PROTEIN"/>
    <property type="match status" value="1"/>
</dbReference>
<protein>
    <submittedName>
        <fullName evidence="1">DUF4291 domain-containing protein</fullName>
    </submittedName>
</protein>
<evidence type="ECO:0000313" key="1">
    <source>
        <dbReference type="EMBL" id="MCV3215953.1"/>
    </source>
</evidence>
<dbReference type="Proteomes" id="UP001526143">
    <property type="component" value="Unassembled WGS sequence"/>
</dbReference>
<keyword evidence="2" id="KW-1185">Reference proteome</keyword>
<dbReference type="PANTHER" id="PTHR38567:SF1">
    <property type="entry name" value="DUF4291 DOMAIN-CONTAINING PROTEIN"/>
    <property type="match status" value="1"/>
</dbReference>
<organism evidence="1 2">
    <name type="scientific">Plectonema radiosum NIES-515</name>
    <dbReference type="NCBI Taxonomy" id="2986073"/>
    <lineage>
        <taxon>Bacteria</taxon>
        <taxon>Bacillati</taxon>
        <taxon>Cyanobacteriota</taxon>
        <taxon>Cyanophyceae</taxon>
        <taxon>Oscillatoriophycideae</taxon>
        <taxon>Oscillatoriales</taxon>
        <taxon>Microcoleaceae</taxon>
        <taxon>Plectonema</taxon>
    </lineage>
</organism>
<sequence>MKNDHHPSGAKLERRAIQLGLRGQILANYTKNWIVKIEDISEFVHQQRQKIKSDCGELIAPRETVYSVSDTEIQQKLGLSAFTE</sequence>
<dbReference type="EMBL" id="JAOWRF010000299">
    <property type="protein sequence ID" value="MCV3215953.1"/>
    <property type="molecule type" value="Genomic_DNA"/>
</dbReference>
<dbReference type="InterPro" id="IPR025633">
    <property type="entry name" value="DUF4291"/>
</dbReference>
<evidence type="ECO:0000313" key="2">
    <source>
        <dbReference type="Proteomes" id="UP001526143"/>
    </source>
</evidence>
<proteinExistence type="predicted"/>
<gene>
    <name evidence="1" type="ORF">OGM63_20995</name>
</gene>
<name>A0ABT3B3K6_9CYAN</name>